<gene>
    <name evidence="3" type="ORF">PMES_00741</name>
</gene>
<dbReference type="Proteomes" id="UP000698242">
    <property type="component" value="Unassembled WGS sequence"/>
</dbReference>
<dbReference type="EMBL" id="APKE01000010">
    <property type="protein sequence ID" value="KAF0676944.1"/>
    <property type="molecule type" value="Genomic_DNA"/>
</dbReference>
<name>A0A921NYA9_9RHOB</name>
<dbReference type="AlphaFoldDB" id="A0A921NYA9"/>
<sequence>MSDAARPGGGAIRAPAARPGWVRRGQRLALKLADLRAVRARRGFDGLRGRYYDTLWTEAARDVGASVTALPGGIHEIRRGALRTFVRRSELMLDSALAERLMADKTLTYRLFAEMGLNLPEHQDFSLSDMRPAAELLSRHPAGIVVKPATGTGGGRGVTTGIRDTVSLGRAARYAASFNARLLAEPQITGHNYRLLYLDGQLIDAVRRDPPMVTGDGRTDIAGLIRAENARRKAGAPVLALSPLIIDRDCLNTLAAAGHTPRSVPRGGERLDVKTAINENAAPQNHHVTGEVHPDIAAQGARIARGLGIRLAGLDLFSADIAADPATAAPVFGEINVAPGLHHHHLTAAPPEGPATASCVLAYLLDRKEGVMTL</sequence>
<keyword evidence="1" id="KW-0067">ATP-binding</keyword>
<evidence type="ECO:0000259" key="2">
    <source>
        <dbReference type="PROSITE" id="PS50975"/>
    </source>
</evidence>
<evidence type="ECO:0000313" key="4">
    <source>
        <dbReference type="Proteomes" id="UP000698242"/>
    </source>
</evidence>
<protein>
    <submittedName>
        <fullName evidence="3">Glutathione synthase</fullName>
        <ecNumber evidence="3">6.3.2.3</ecNumber>
    </submittedName>
</protein>
<reference evidence="3" key="1">
    <citation type="submission" date="2013-03" db="EMBL/GenBank/DDBJ databases">
        <title>Genome Sequence of the Profundibacterium mesophilum strain KAUST100406-0324T from Red Sea, a novel genus in the family Rhodobacteraceae.</title>
        <authorList>
            <person name="Essack M."/>
            <person name="Alam I."/>
            <person name="Lafi F."/>
            <person name="Alawi W."/>
            <person name="Kamanu F."/>
            <person name="Al-Suwailem A."/>
            <person name="Lee O.O."/>
            <person name="Xu Y."/>
            <person name="Bajic V."/>
            <person name="Qian P.-Y."/>
            <person name="Archer J."/>
        </authorList>
    </citation>
    <scope>NUCLEOTIDE SEQUENCE</scope>
    <source>
        <strain evidence="3">KAUST100406-0324</strain>
    </source>
</reference>
<accession>A0A921NYA9</accession>
<dbReference type="InterPro" id="IPR011761">
    <property type="entry name" value="ATP-grasp"/>
</dbReference>
<feature type="domain" description="ATP-grasp" evidence="2">
    <location>
        <begin position="109"/>
        <end position="365"/>
    </location>
</feature>
<evidence type="ECO:0000313" key="3">
    <source>
        <dbReference type="EMBL" id="KAF0676944.1"/>
    </source>
</evidence>
<keyword evidence="4" id="KW-1185">Reference proteome</keyword>
<dbReference type="GO" id="GO:0004363">
    <property type="term" value="F:glutathione synthase activity"/>
    <property type="evidence" value="ECO:0007669"/>
    <property type="project" value="UniProtKB-EC"/>
</dbReference>
<proteinExistence type="predicted"/>
<dbReference type="GO" id="GO:0005524">
    <property type="term" value="F:ATP binding"/>
    <property type="evidence" value="ECO:0007669"/>
    <property type="project" value="UniProtKB-UniRule"/>
</dbReference>
<keyword evidence="1" id="KW-0547">Nucleotide-binding</keyword>
<dbReference type="SUPFAM" id="SSF56059">
    <property type="entry name" value="Glutathione synthetase ATP-binding domain-like"/>
    <property type="match status" value="1"/>
</dbReference>
<keyword evidence="3" id="KW-0436">Ligase</keyword>
<dbReference type="OrthoDB" id="9803907at2"/>
<organism evidence="3 4">
    <name type="scientific">Profundibacterium mesophilum KAUST100406-0324</name>
    <dbReference type="NCBI Taxonomy" id="1037889"/>
    <lineage>
        <taxon>Bacteria</taxon>
        <taxon>Pseudomonadati</taxon>
        <taxon>Pseudomonadota</taxon>
        <taxon>Alphaproteobacteria</taxon>
        <taxon>Rhodobacterales</taxon>
        <taxon>Roseobacteraceae</taxon>
        <taxon>Profundibacterium</taxon>
    </lineage>
</organism>
<comment type="caution">
    <text evidence="3">The sequence shown here is derived from an EMBL/GenBank/DDBJ whole genome shotgun (WGS) entry which is preliminary data.</text>
</comment>
<dbReference type="PROSITE" id="PS50975">
    <property type="entry name" value="ATP_GRASP"/>
    <property type="match status" value="1"/>
</dbReference>
<evidence type="ECO:0000256" key="1">
    <source>
        <dbReference type="PROSITE-ProRule" id="PRU00409"/>
    </source>
</evidence>
<dbReference type="RefSeq" id="WP_159964160.1">
    <property type="nucleotide sequence ID" value="NZ_APKE01000010.1"/>
</dbReference>
<dbReference type="Gene3D" id="3.30.470.20">
    <property type="entry name" value="ATP-grasp fold, B domain"/>
    <property type="match status" value="2"/>
</dbReference>
<dbReference type="EC" id="6.3.2.3" evidence="3"/>
<dbReference type="GO" id="GO:0046872">
    <property type="term" value="F:metal ion binding"/>
    <property type="evidence" value="ECO:0007669"/>
    <property type="project" value="InterPro"/>
</dbReference>